<organism evidence="1 2">
    <name type="scientific">Dermatophagoides pteronyssinus</name>
    <name type="common">European house dust mite</name>
    <dbReference type="NCBI Taxonomy" id="6956"/>
    <lineage>
        <taxon>Eukaryota</taxon>
        <taxon>Metazoa</taxon>
        <taxon>Ecdysozoa</taxon>
        <taxon>Arthropoda</taxon>
        <taxon>Chelicerata</taxon>
        <taxon>Arachnida</taxon>
        <taxon>Acari</taxon>
        <taxon>Acariformes</taxon>
        <taxon>Sarcoptiformes</taxon>
        <taxon>Astigmata</taxon>
        <taxon>Psoroptidia</taxon>
        <taxon>Analgoidea</taxon>
        <taxon>Pyroglyphidae</taxon>
        <taxon>Dermatophagoidinae</taxon>
        <taxon>Dermatophagoides</taxon>
    </lineage>
</organism>
<accession>A0A6P6XM18</accession>
<dbReference type="PANTHER" id="PTHR12243:SF67">
    <property type="entry name" value="COREPRESSOR OF PANGOLIN, ISOFORM A-RELATED"/>
    <property type="match status" value="1"/>
</dbReference>
<dbReference type="InterPro" id="IPR039353">
    <property type="entry name" value="TF_Adf1"/>
</dbReference>
<dbReference type="Proteomes" id="UP000515146">
    <property type="component" value="Unplaced"/>
</dbReference>
<dbReference type="SMART" id="SM00595">
    <property type="entry name" value="MADF"/>
    <property type="match status" value="1"/>
</dbReference>
<dbReference type="KEGG" id="dpte:113788559"/>
<evidence type="ECO:0000313" key="2">
    <source>
        <dbReference type="RefSeq" id="XP_027193823.1"/>
    </source>
</evidence>
<dbReference type="PROSITE" id="PS51029">
    <property type="entry name" value="MADF"/>
    <property type="match status" value="1"/>
</dbReference>
<dbReference type="RefSeq" id="XP_027193823.1">
    <property type="nucleotide sequence ID" value="XM_027338022.1"/>
</dbReference>
<keyword evidence="1" id="KW-1185">Reference proteome</keyword>
<gene>
    <name evidence="2" type="primary">LOC113788559</name>
</gene>
<dbReference type="InParanoid" id="A0A6P6XM18"/>
<protein>
    <submittedName>
        <fullName evidence="2">Uncharacterized protein LOC113788559</fullName>
    </submittedName>
</protein>
<proteinExistence type="predicted"/>
<dbReference type="AlphaFoldDB" id="A0A6P6XM18"/>
<dbReference type="Pfam" id="PF10545">
    <property type="entry name" value="MADF_DNA_bdg"/>
    <property type="match status" value="1"/>
</dbReference>
<dbReference type="InterPro" id="IPR006578">
    <property type="entry name" value="MADF-dom"/>
</dbReference>
<dbReference type="OrthoDB" id="6509455at2759"/>
<evidence type="ECO:0000313" key="1">
    <source>
        <dbReference type="Proteomes" id="UP000515146"/>
    </source>
</evidence>
<name>A0A6P6XM18_DERPT</name>
<sequence>MTSYKIKNDKASIYLNDDDLISEMITLIKPNPCLWNVAEPDYKNITKKAAIWNEIALKLNCYVANKNNVYELPNLISGKLVKAKFRNLKITYATLKNKRISEKDSTAIRWIHFQEIESLMTKIPVRTGFDSTLATTNEEANESNQQTSSSFVYETTSQKESIIPQMLSSFTQELTNETMSENEIFFNENQSAKRISKKRKHEEEYQDKISCDPLLLTFGKYIALSLNALPKEVQYQARHLIFNLLYKIESDPMNIDSISIFN</sequence>
<reference evidence="2" key="1">
    <citation type="submission" date="2025-08" db="UniProtKB">
        <authorList>
            <consortium name="RefSeq"/>
        </authorList>
    </citation>
    <scope>IDENTIFICATION</scope>
    <source>
        <strain evidence="2">Airmid</strain>
    </source>
</reference>
<dbReference type="PANTHER" id="PTHR12243">
    <property type="entry name" value="MADF DOMAIN TRANSCRIPTION FACTOR"/>
    <property type="match status" value="1"/>
</dbReference>